<dbReference type="GO" id="GO:0016787">
    <property type="term" value="F:hydrolase activity"/>
    <property type="evidence" value="ECO:0007669"/>
    <property type="project" value="UniProtKB-KW"/>
</dbReference>
<dbReference type="Proteomes" id="UP000181899">
    <property type="component" value="Unassembled WGS sequence"/>
</dbReference>
<dbReference type="InterPro" id="IPR036412">
    <property type="entry name" value="HAD-like_sf"/>
</dbReference>
<reference evidence="1 2" key="1">
    <citation type="submission" date="2016-10" db="EMBL/GenBank/DDBJ databases">
        <authorList>
            <person name="de Groot N.N."/>
        </authorList>
    </citation>
    <scope>NUCLEOTIDE SEQUENCE [LARGE SCALE GENOMIC DNA]</scope>
    <source>
        <strain evidence="1 2">ML2</strain>
    </source>
</reference>
<keyword evidence="1" id="KW-0378">Hydrolase</keyword>
<dbReference type="PRINTS" id="PR00413">
    <property type="entry name" value="HADHALOGNASE"/>
</dbReference>
<dbReference type="CDD" id="cd02603">
    <property type="entry name" value="HAD_sEH-N_like"/>
    <property type="match status" value="1"/>
</dbReference>
<organism evidence="1 2">
    <name type="scientific">Proteiniclasticum ruminis</name>
    <dbReference type="NCBI Taxonomy" id="398199"/>
    <lineage>
        <taxon>Bacteria</taxon>
        <taxon>Bacillati</taxon>
        <taxon>Bacillota</taxon>
        <taxon>Clostridia</taxon>
        <taxon>Eubacteriales</taxon>
        <taxon>Clostridiaceae</taxon>
        <taxon>Proteiniclasticum</taxon>
    </lineage>
</organism>
<dbReference type="SFLD" id="SFLDG01129">
    <property type="entry name" value="C1.5:_HAD__Beta-PGM__Phosphata"/>
    <property type="match status" value="1"/>
</dbReference>
<dbReference type="NCBIfam" id="TIGR01549">
    <property type="entry name" value="HAD-SF-IA-v1"/>
    <property type="match status" value="1"/>
</dbReference>
<dbReference type="InterPro" id="IPR023214">
    <property type="entry name" value="HAD_sf"/>
</dbReference>
<evidence type="ECO:0000313" key="1">
    <source>
        <dbReference type="EMBL" id="SFN79258.1"/>
    </source>
</evidence>
<dbReference type="PANTHER" id="PTHR43611:SF3">
    <property type="entry name" value="FLAVIN MONONUCLEOTIDE HYDROLASE 1, CHLOROPLATIC"/>
    <property type="match status" value="1"/>
</dbReference>
<dbReference type="InterPro" id="IPR006439">
    <property type="entry name" value="HAD-SF_hydro_IA"/>
</dbReference>
<protein>
    <submittedName>
        <fullName evidence="1">Putative hydrolase of the HAD superfamily</fullName>
    </submittedName>
</protein>
<dbReference type="InterPro" id="IPR023198">
    <property type="entry name" value="PGP-like_dom2"/>
</dbReference>
<dbReference type="eggNOG" id="COG1011">
    <property type="taxonomic scope" value="Bacteria"/>
</dbReference>
<dbReference type="Gene3D" id="1.10.150.240">
    <property type="entry name" value="Putative phosphatase, domain 2"/>
    <property type="match status" value="1"/>
</dbReference>
<dbReference type="Gene3D" id="3.40.50.1000">
    <property type="entry name" value="HAD superfamily/HAD-like"/>
    <property type="match status" value="1"/>
</dbReference>
<dbReference type="RefSeq" id="WP_074912061.1">
    <property type="nucleotide sequence ID" value="NZ_FOVK01000005.1"/>
</dbReference>
<dbReference type="AlphaFoldDB" id="A0A1I5BX01"/>
<proteinExistence type="predicted"/>
<dbReference type="EMBL" id="FOVK01000005">
    <property type="protein sequence ID" value="SFN79258.1"/>
    <property type="molecule type" value="Genomic_DNA"/>
</dbReference>
<dbReference type="PANTHER" id="PTHR43611">
    <property type="entry name" value="ALPHA-D-GLUCOSE 1-PHOSPHATE PHOSPHATASE"/>
    <property type="match status" value="1"/>
</dbReference>
<accession>A0A1I5BX01</accession>
<dbReference type="SUPFAM" id="SSF56784">
    <property type="entry name" value="HAD-like"/>
    <property type="match status" value="1"/>
</dbReference>
<evidence type="ECO:0000313" key="2">
    <source>
        <dbReference type="Proteomes" id="UP000181899"/>
    </source>
</evidence>
<dbReference type="NCBIfam" id="TIGR01509">
    <property type="entry name" value="HAD-SF-IA-v3"/>
    <property type="match status" value="1"/>
</dbReference>
<dbReference type="STRING" id="398199.SAMN05421804_102172"/>
<dbReference type="Pfam" id="PF00702">
    <property type="entry name" value="Hydrolase"/>
    <property type="match status" value="1"/>
</dbReference>
<gene>
    <name evidence="1" type="ORF">SAMN04488695_105104</name>
</gene>
<dbReference type="SFLD" id="SFLDS00003">
    <property type="entry name" value="Haloacid_Dehalogenase"/>
    <property type="match status" value="1"/>
</dbReference>
<name>A0A1I5BX01_9CLOT</name>
<sequence length="209" mass="24636">MKEIKNIIFDLGNVLIEFDPLKWLTKSYDSFDTVETLYKEVFQSEEWKLLDRGSITDQEAYERVSKRLPGMEKEVERILFHWESFLIEEMTQSTAILRKLKGLGYSLYALSNYPERGFTNTEKFYPFFDLFDGKVVSYAYGEIKPDRKIYEILLEKYGLKPEECVFIDDTLVNVEAARSLGMKAVHFFHSNHLMDLYLQLKDQCGKEDV</sequence>
<keyword evidence="2" id="KW-1185">Reference proteome</keyword>